<evidence type="ECO:0000256" key="3">
    <source>
        <dbReference type="ARBA" id="ARBA00004477"/>
    </source>
</evidence>
<name>A0ABC9XXC1_GRUJA</name>
<keyword evidence="17 22" id="KW-1133">Transmembrane helix</keyword>
<evidence type="ECO:0000256" key="7">
    <source>
        <dbReference type="ARBA" id="ARBA00022568"/>
    </source>
</evidence>
<dbReference type="GO" id="GO:0033017">
    <property type="term" value="C:sarcoplasmic reticulum membrane"/>
    <property type="evidence" value="ECO:0007669"/>
    <property type="project" value="UniProtKB-SubCell"/>
</dbReference>
<dbReference type="SUPFAM" id="SSF81660">
    <property type="entry name" value="Metal cation-transporting ATPase, ATP-binding domain N"/>
    <property type="match status" value="1"/>
</dbReference>
<organism evidence="25 26">
    <name type="scientific">Grus japonensis</name>
    <name type="common">Japanese crane</name>
    <name type="synonym">Red-crowned crane</name>
    <dbReference type="NCBI Taxonomy" id="30415"/>
    <lineage>
        <taxon>Eukaryota</taxon>
        <taxon>Metazoa</taxon>
        <taxon>Chordata</taxon>
        <taxon>Craniata</taxon>
        <taxon>Vertebrata</taxon>
        <taxon>Euteleostomi</taxon>
        <taxon>Archelosauria</taxon>
        <taxon>Archosauria</taxon>
        <taxon>Dinosauria</taxon>
        <taxon>Saurischia</taxon>
        <taxon>Theropoda</taxon>
        <taxon>Coelurosauria</taxon>
        <taxon>Aves</taxon>
        <taxon>Neognathae</taxon>
        <taxon>Neoaves</taxon>
        <taxon>Gruiformes</taxon>
        <taxon>Gruidae</taxon>
        <taxon>Grus</taxon>
    </lineage>
</organism>
<dbReference type="GO" id="GO:0046872">
    <property type="term" value="F:metal ion binding"/>
    <property type="evidence" value="ECO:0007669"/>
    <property type="project" value="UniProtKB-KW"/>
</dbReference>
<evidence type="ECO:0000256" key="10">
    <source>
        <dbReference type="ARBA" id="ARBA00022741"/>
    </source>
</evidence>
<dbReference type="CDD" id="cd02083">
    <property type="entry name" value="P-type_ATPase_SERCA"/>
    <property type="match status" value="1"/>
</dbReference>
<dbReference type="PRINTS" id="PR00120">
    <property type="entry name" value="HATPASE"/>
</dbReference>
<feature type="transmembrane region" description="Helical" evidence="22">
    <location>
        <begin position="993"/>
        <end position="1018"/>
    </location>
</feature>
<evidence type="ECO:0000259" key="24">
    <source>
        <dbReference type="SMART" id="SM00831"/>
    </source>
</evidence>
<evidence type="ECO:0000256" key="14">
    <source>
        <dbReference type="ARBA" id="ARBA00022842"/>
    </source>
</evidence>
<evidence type="ECO:0000256" key="9">
    <source>
        <dbReference type="ARBA" id="ARBA00022723"/>
    </source>
</evidence>
<keyword evidence="10 22" id="KW-0547">Nucleotide-binding</keyword>
<dbReference type="GO" id="GO:0005388">
    <property type="term" value="F:P-type calcium transporter activity"/>
    <property type="evidence" value="ECO:0007669"/>
    <property type="project" value="UniProtKB-EC"/>
</dbReference>
<keyword evidence="12 22" id="KW-0106">Calcium</keyword>
<evidence type="ECO:0000256" key="21">
    <source>
        <dbReference type="ARBA" id="ARBA00061760"/>
    </source>
</evidence>
<dbReference type="EMBL" id="BAAFJT010000039">
    <property type="protein sequence ID" value="GAB0202413.1"/>
    <property type="molecule type" value="Genomic_DNA"/>
</dbReference>
<evidence type="ECO:0000256" key="19">
    <source>
        <dbReference type="ARBA" id="ARBA00023136"/>
    </source>
</evidence>
<dbReference type="EC" id="7.2.2.10" evidence="22"/>
<dbReference type="SUPFAM" id="SSF81653">
    <property type="entry name" value="Calcium ATPase, transduction domain A"/>
    <property type="match status" value="1"/>
</dbReference>
<evidence type="ECO:0000256" key="1">
    <source>
        <dbReference type="ARBA" id="ARBA00001946"/>
    </source>
</evidence>
<dbReference type="Pfam" id="PF00690">
    <property type="entry name" value="Cation_ATPase_N"/>
    <property type="match status" value="1"/>
</dbReference>
<keyword evidence="6" id="KW-0597">Phosphoprotein</keyword>
<dbReference type="NCBIfam" id="TIGR01116">
    <property type="entry name" value="ATPase-IIA1_Ca"/>
    <property type="match status" value="1"/>
</dbReference>
<dbReference type="InterPro" id="IPR006068">
    <property type="entry name" value="ATPase_P-typ_cation-transptr_C"/>
</dbReference>
<comment type="caution">
    <text evidence="25">The sequence shown here is derived from an EMBL/GenBank/DDBJ whole genome shotgun (WGS) entry which is preliminary data.</text>
</comment>
<comment type="subcellular location">
    <subcellularLocation>
        <location evidence="3">Endoplasmic reticulum membrane</location>
        <topology evidence="3">Multi-pass membrane protein</topology>
    </subcellularLocation>
    <subcellularLocation>
        <location evidence="22">Membrane</location>
        <topology evidence="22">Multi-pass membrane protein</topology>
    </subcellularLocation>
    <subcellularLocation>
        <location evidence="2">Sarcoplasmic reticulum membrane</location>
        <topology evidence="2">Multi-pass membrane protein</topology>
    </subcellularLocation>
</comment>
<evidence type="ECO:0000256" key="15">
    <source>
        <dbReference type="ARBA" id="ARBA00022951"/>
    </source>
</evidence>
<sequence length="1262" mass="137579">MENAHAKTVEECLAYFGVTEGVGLSPEQVKRSLEKYGHNGKTIWELVVEQFEDLLVRILLLAACISFVLAWFEEGEETITAFVEPFVILLILVANAVVGVWQERNAENAIEALKEYEPEMGKVYRADRKAVQRIKARDLVPGDIAEVAVGDKVPADIRIISIKSTTLRVDQSILTGLGWTGLDWDGLGGLGWTGLDWDGLGGVVWTGVDWDGLGGLVWTDADWEDWEDWAGLVWTGLDWDGLVWTGVGWAGLIWTGRTGLDWEDWGGLGWTGLDWDGLGWTGVGWAGLIWTGRTGVDWEDWDGLGWAGRTGWTGRTGLDWCGLVWTGRTGLDWDGLGGLVRTGRTGLDWEGLGRAGLGGLGWTGLDWCGLGTNIGAGKAIGIVVATGVNTEIGKIRDEMAATEQDKTPLQQKLDEFGEQLSKVISLICVAVWLINIGHFNDPVHGGSWIRGAIYYFKIAVALAVAAIPEGLPAVITTCLALGTRRMAKKNAIVRSLPSVETLGCTSVICSDKTGTLTTNQMSVCKMFIVDKVEGDVCSLNEFSITGSTYAPEGDVMKQEKHVKAGQYDGLVELATICALCNDSSLDYNESKGIYEKVGEATETALTCLVEKMNVFNTDVRSLSKVERANACNSVIKQLMKKEFTLEFSRDRKSMSVYCSPAKASRAAVGNKMFVKGAPEGVIDRCNYVRVGTTRVPLTPVVKEKILTVIKEWGTGRDTLRCLALATRDTPPKKEDMVLEDSTKFAEYETDMTFVGCVGMLDPPRKEVMGSIRLCRDAGIRVIMITGDNKGTAIAICRRIGIFNEEEEVTGRAYTGREFDDLPPAEQREACRRACCFARVEPTHKSKIVEFLQSFDEITAMTGDGVNDAPALKKAEIGIAMGSGTAVAKTASEMVLADDNFSTIVAAVEEGRAIYNNMKQFIRYLISSNVGEVVCIFLTAALGLPEALIPVQLLWVNLVTDGLPATALGFNPPDLDIMDKPPRSPKEPLISGWLFFRYLAIGGYVGAATVGAAAWWFLYAEDGPGVTYHQLVGGGLLTTTTTSIFITITTIFTKIFTTTINTIITFTVFTTVFTTTIFTITTATFTTTTITTTIFTTITTTIFTTITTTFIIFTTTIITNIFITTIFTITTATFTTTTVTTIFTTITTTFIIFTTTITTIFITFTTITTFIITTTTFTTCTTLVCPHPHVPCPSPSLSENQSLIRMPPWVNIWLVGSICLSMSLHFVILYVDPLPVRGLGEGGGGGHGGWSPSGWWPWGGWWP</sequence>
<dbReference type="GO" id="GO:0005524">
    <property type="term" value="F:ATP binding"/>
    <property type="evidence" value="ECO:0007669"/>
    <property type="project" value="UniProtKB-KW"/>
</dbReference>
<dbReference type="InterPro" id="IPR044492">
    <property type="entry name" value="P_typ_ATPase_HD_dom"/>
</dbReference>
<evidence type="ECO:0000256" key="16">
    <source>
        <dbReference type="ARBA" id="ARBA00022967"/>
    </source>
</evidence>
<feature type="transmembrane region" description="Helical" evidence="22">
    <location>
        <begin position="1063"/>
        <end position="1085"/>
    </location>
</feature>
<dbReference type="NCBIfam" id="TIGR01494">
    <property type="entry name" value="ATPase_P-type"/>
    <property type="match status" value="2"/>
</dbReference>
<dbReference type="Proteomes" id="UP001623348">
    <property type="component" value="Unassembled WGS sequence"/>
</dbReference>
<dbReference type="InterPro" id="IPR036412">
    <property type="entry name" value="HAD-like_sf"/>
</dbReference>
<dbReference type="InterPro" id="IPR008250">
    <property type="entry name" value="ATPase_P-typ_transduc_dom_A_sf"/>
</dbReference>
<keyword evidence="5 22" id="KW-0813">Transport</keyword>
<feature type="transmembrane region" description="Helical" evidence="22">
    <location>
        <begin position="1209"/>
        <end position="1230"/>
    </location>
</feature>
<dbReference type="Gene3D" id="1.20.1110.10">
    <property type="entry name" value="Calcium-transporting ATPase, transmembrane domain"/>
    <property type="match status" value="4"/>
</dbReference>
<feature type="compositionally biased region" description="Low complexity" evidence="23">
    <location>
        <begin position="1251"/>
        <end position="1262"/>
    </location>
</feature>
<keyword evidence="15" id="KW-0703">Sarcoplasmic reticulum</keyword>
<keyword evidence="7 22" id="KW-0109">Calcium transport</keyword>
<evidence type="ECO:0000256" key="2">
    <source>
        <dbReference type="ARBA" id="ARBA00004326"/>
    </source>
</evidence>
<feature type="transmembrane region" description="Helical" evidence="22">
    <location>
        <begin position="452"/>
        <end position="481"/>
    </location>
</feature>
<feature type="transmembrane region" description="Helical" evidence="22">
    <location>
        <begin position="1149"/>
        <end position="1171"/>
    </location>
</feature>
<evidence type="ECO:0000256" key="20">
    <source>
        <dbReference type="ARBA" id="ARBA00047282"/>
    </source>
</evidence>
<evidence type="ECO:0000256" key="23">
    <source>
        <dbReference type="SAM" id="MobiDB-lite"/>
    </source>
</evidence>
<dbReference type="SFLD" id="SFLDG00002">
    <property type="entry name" value="C1.7:_P-type_atpase_like"/>
    <property type="match status" value="1"/>
</dbReference>
<feature type="domain" description="Cation-transporting P-type ATPase N-terminal" evidence="24">
    <location>
        <begin position="3"/>
        <end position="71"/>
    </location>
</feature>
<dbReference type="SFLD" id="SFLDS00003">
    <property type="entry name" value="Haloacid_Dehalogenase"/>
    <property type="match status" value="1"/>
</dbReference>
<feature type="transmembrane region" description="Helical" evidence="22">
    <location>
        <begin position="54"/>
        <end position="72"/>
    </location>
</feature>
<evidence type="ECO:0000313" key="26">
    <source>
        <dbReference type="Proteomes" id="UP001623348"/>
    </source>
</evidence>
<dbReference type="InterPro" id="IPR018303">
    <property type="entry name" value="ATPase_P-typ_P_site"/>
</dbReference>
<keyword evidence="9" id="KW-0479">Metal-binding</keyword>
<evidence type="ECO:0000256" key="22">
    <source>
        <dbReference type="RuleBase" id="RU361146"/>
    </source>
</evidence>
<dbReference type="InterPro" id="IPR004014">
    <property type="entry name" value="ATPase_P-typ_cation-transptr_N"/>
</dbReference>
<dbReference type="InterPro" id="IPR023298">
    <property type="entry name" value="ATPase_P-typ_TM_dom_sf"/>
</dbReference>
<dbReference type="InterPro" id="IPR001757">
    <property type="entry name" value="P_typ_ATPase"/>
</dbReference>
<keyword evidence="13 22" id="KW-0067">ATP-binding</keyword>
<comment type="subunit">
    <text evidence="21">Interacts with sarcolipin (SLN). Interacts with phospholamban (PLN). Interacts with myoregulin (MRLN). Interacts with DWORF.</text>
</comment>
<dbReference type="FunFam" id="3.40.50.1000:FF:000005">
    <property type="entry name" value="Calcium-transporting ATPase 1"/>
    <property type="match status" value="1"/>
</dbReference>
<comment type="cofactor">
    <cofactor evidence="1">
        <name>Mg(2+)</name>
        <dbReference type="ChEBI" id="CHEBI:18420"/>
    </cofactor>
</comment>
<evidence type="ECO:0000256" key="6">
    <source>
        <dbReference type="ARBA" id="ARBA00022553"/>
    </source>
</evidence>
<dbReference type="PROSITE" id="PS00154">
    <property type="entry name" value="ATPASE_E1_E2"/>
    <property type="match status" value="1"/>
</dbReference>
<feature type="transmembrane region" description="Helical" evidence="22">
    <location>
        <begin position="1091"/>
        <end position="1113"/>
    </location>
</feature>
<accession>A0ABC9XXC1</accession>
<dbReference type="SUPFAM" id="SSF81665">
    <property type="entry name" value="Calcium ATPase, transmembrane domain M"/>
    <property type="match status" value="1"/>
</dbReference>
<dbReference type="SFLD" id="SFLDF00027">
    <property type="entry name" value="p-type_atpase"/>
    <property type="match status" value="1"/>
</dbReference>
<keyword evidence="16" id="KW-1278">Translocase</keyword>
<dbReference type="AlphaFoldDB" id="A0ABC9XXC1"/>
<dbReference type="PANTHER" id="PTHR42861">
    <property type="entry name" value="CALCIUM-TRANSPORTING ATPASE"/>
    <property type="match status" value="1"/>
</dbReference>
<comment type="function">
    <text evidence="22">Catalyzes the hydrolysis of ATP coupled with the transport of calcium.</text>
</comment>
<evidence type="ECO:0000256" key="17">
    <source>
        <dbReference type="ARBA" id="ARBA00022989"/>
    </source>
</evidence>
<protein>
    <recommendedName>
        <fullName evidence="22">Calcium-transporting ATPase</fullName>
        <ecNumber evidence="22">7.2.2.10</ecNumber>
    </recommendedName>
</protein>
<keyword evidence="26" id="KW-1185">Reference proteome</keyword>
<dbReference type="SUPFAM" id="SSF56784">
    <property type="entry name" value="HAD-like"/>
    <property type="match status" value="1"/>
</dbReference>
<keyword evidence="14" id="KW-0460">Magnesium</keyword>
<comment type="caution">
    <text evidence="22">Lacks conserved residue(s) required for the propagation of feature annotation.</text>
</comment>
<dbReference type="FunFam" id="1.20.1110.10:FF:000065">
    <property type="entry name" value="Sarcoplasmic/endoplasmic reticulum calcium ATPase 1"/>
    <property type="match status" value="3"/>
</dbReference>
<dbReference type="InterPro" id="IPR023299">
    <property type="entry name" value="ATPase_P-typ_cyto_dom_N"/>
</dbReference>
<evidence type="ECO:0000256" key="18">
    <source>
        <dbReference type="ARBA" id="ARBA00023065"/>
    </source>
</evidence>
<feature type="transmembrane region" description="Helical" evidence="22">
    <location>
        <begin position="1030"/>
        <end position="1051"/>
    </location>
</feature>
<evidence type="ECO:0000256" key="13">
    <source>
        <dbReference type="ARBA" id="ARBA00022840"/>
    </source>
</evidence>
<evidence type="ECO:0000256" key="11">
    <source>
        <dbReference type="ARBA" id="ARBA00022824"/>
    </source>
</evidence>
<feature type="transmembrane region" description="Helical" evidence="22">
    <location>
        <begin position="1120"/>
        <end position="1143"/>
    </location>
</feature>
<keyword evidence="8 22" id="KW-0812">Transmembrane</keyword>
<feature type="transmembrane region" description="Helical" evidence="22">
    <location>
        <begin position="920"/>
        <end position="941"/>
    </location>
</feature>
<feature type="transmembrane region" description="Helical" evidence="22">
    <location>
        <begin position="78"/>
        <end position="101"/>
    </location>
</feature>
<evidence type="ECO:0000256" key="4">
    <source>
        <dbReference type="ARBA" id="ARBA00005675"/>
    </source>
</evidence>
<reference evidence="25 26" key="1">
    <citation type="submission" date="2024-06" db="EMBL/GenBank/DDBJ databases">
        <title>The draft genome of Grus japonensis, version 3.</title>
        <authorList>
            <person name="Nabeshima K."/>
            <person name="Suzuki S."/>
            <person name="Onuma M."/>
        </authorList>
    </citation>
    <scope>NUCLEOTIDE SEQUENCE [LARGE SCALE GENOMIC DNA]</scope>
    <source>
        <strain evidence="25 26">451A</strain>
    </source>
</reference>
<keyword evidence="11" id="KW-0256">Endoplasmic reticulum</keyword>
<feature type="transmembrane region" description="Helical" evidence="22">
    <location>
        <begin position="420"/>
        <end position="440"/>
    </location>
</feature>
<gene>
    <name evidence="25" type="ORF">GRJ2_002706900</name>
</gene>
<evidence type="ECO:0000313" key="25">
    <source>
        <dbReference type="EMBL" id="GAB0202413.1"/>
    </source>
</evidence>
<dbReference type="FunFam" id="3.40.1110.10:FF:000003">
    <property type="entry name" value="Calcium-transporting ATPase"/>
    <property type="match status" value="1"/>
</dbReference>
<dbReference type="Gene3D" id="2.70.150.10">
    <property type="entry name" value="Calcium-transporting ATPase, cytoplasmic transduction domain A"/>
    <property type="match status" value="1"/>
</dbReference>
<dbReference type="Pfam" id="PF00122">
    <property type="entry name" value="E1-E2_ATPase"/>
    <property type="match status" value="1"/>
</dbReference>
<keyword evidence="18 22" id="KW-0406">Ion transport</keyword>
<dbReference type="Gene3D" id="3.40.1110.10">
    <property type="entry name" value="Calcium-transporting ATPase, cytoplasmic domain N"/>
    <property type="match status" value="1"/>
</dbReference>
<feature type="region of interest" description="Disordered" evidence="23">
    <location>
        <begin position="1243"/>
        <end position="1262"/>
    </location>
</feature>
<keyword evidence="19 22" id="KW-0472">Membrane</keyword>
<evidence type="ECO:0000256" key="8">
    <source>
        <dbReference type="ARBA" id="ARBA00022692"/>
    </source>
</evidence>
<evidence type="ECO:0000256" key="5">
    <source>
        <dbReference type="ARBA" id="ARBA00022448"/>
    </source>
</evidence>
<evidence type="ECO:0000256" key="12">
    <source>
        <dbReference type="ARBA" id="ARBA00022837"/>
    </source>
</evidence>
<dbReference type="Pfam" id="PF13246">
    <property type="entry name" value="Cation_ATPase"/>
    <property type="match status" value="1"/>
</dbReference>
<proteinExistence type="inferred from homology"/>
<dbReference type="PRINTS" id="PR00119">
    <property type="entry name" value="CATATPASE"/>
</dbReference>
<comment type="catalytic activity">
    <reaction evidence="20">
        <text>Ca(2+)(in) + ATP + H2O = Ca(2+)(out) + ADP + phosphate + H(+)</text>
        <dbReference type="Rhea" id="RHEA:18105"/>
        <dbReference type="ChEBI" id="CHEBI:15377"/>
        <dbReference type="ChEBI" id="CHEBI:15378"/>
        <dbReference type="ChEBI" id="CHEBI:29108"/>
        <dbReference type="ChEBI" id="CHEBI:30616"/>
        <dbReference type="ChEBI" id="CHEBI:43474"/>
        <dbReference type="ChEBI" id="CHEBI:456216"/>
        <dbReference type="EC" id="7.2.2.10"/>
    </reaction>
    <physiologicalReaction direction="left-to-right" evidence="20">
        <dbReference type="Rhea" id="RHEA:18106"/>
    </physiologicalReaction>
</comment>
<comment type="similarity">
    <text evidence="4 22">Belongs to the cation transport ATPase (P-type) (TC 3.A.3) family. Type IIA subfamily.</text>
</comment>
<dbReference type="InterPro" id="IPR059000">
    <property type="entry name" value="ATPase_P-type_domA"/>
</dbReference>
<dbReference type="SMART" id="SM00831">
    <property type="entry name" value="Cation_ATPase_N"/>
    <property type="match status" value="1"/>
</dbReference>
<dbReference type="Pfam" id="PF08282">
    <property type="entry name" value="Hydrolase_3"/>
    <property type="match status" value="1"/>
</dbReference>
<dbReference type="Pfam" id="PF00689">
    <property type="entry name" value="Cation_ATPase_C"/>
    <property type="match status" value="1"/>
</dbReference>
<dbReference type="FunFam" id="2.70.150.10:FF:000160">
    <property type="entry name" value="Sarcoplasmic/endoplasmic reticulum calcium ATPase 1"/>
    <property type="match status" value="1"/>
</dbReference>
<dbReference type="InterPro" id="IPR005782">
    <property type="entry name" value="P-type_ATPase_IIA"/>
</dbReference>